<accession>A0A835KL56</accession>
<protein>
    <submittedName>
        <fullName evidence="1">Uncharacterized protein</fullName>
    </submittedName>
</protein>
<proteinExistence type="predicted"/>
<dbReference type="EMBL" id="JACEFO010001178">
    <property type="protein sequence ID" value="KAF8746778.1"/>
    <property type="molecule type" value="Genomic_DNA"/>
</dbReference>
<name>A0A835KL56_9POAL</name>
<reference evidence="1" key="1">
    <citation type="submission" date="2020-07" db="EMBL/GenBank/DDBJ databases">
        <title>Genome sequence and genetic diversity analysis of an under-domesticated orphan crop, white fonio (Digitaria exilis).</title>
        <authorList>
            <person name="Bennetzen J.L."/>
            <person name="Chen S."/>
            <person name="Ma X."/>
            <person name="Wang X."/>
            <person name="Yssel A.E.J."/>
            <person name="Chaluvadi S.R."/>
            <person name="Johnson M."/>
            <person name="Gangashetty P."/>
            <person name="Hamidou F."/>
            <person name="Sanogo M.D."/>
            <person name="Zwaenepoel A."/>
            <person name="Wallace J."/>
            <person name="Van De Peer Y."/>
            <person name="Van Deynze A."/>
        </authorList>
    </citation>
    <scope>NUCLEOTIDE SEQUENCE</scope>
    <source>
        <tissue evidence="1">Leaves</tissue>
    </source>
</reference>
<sequence length="215" mass="23160">MGRVRLGWPNDDVIHRTHKGVPVLARRREGGEGSRPEHGRAVVFGATRKRRALYLEGMRLEVVAGRDDEPRILDLAMPARGGVLRVFAMPGQGSGELWEPEKTIQLSAVAAGLLGYLPSYFSGVEAVEWINVTDAAAVVGVSFGHGDAGGGARGRRCRTSGMWRSHANCHGRSNLQLHTHDHSKNPSNVDGCTNTVTISVSVTLMHASCSSLPHK</sequence>
<evidence type="ECO:0000313" key="1">
    <source>
        <dbReference type="EMBL" id="KAF8746778.1"/>
    </source>
</evidence>
<dbReference type="AlphaFoldDB" id="A0A835KL56"/>
<keyword evidence="2" id="KW-1185">Reference proteome</keyword>
<evidence type="ECO:0000313" key="2">
    <source>
        <dbReference type="Proteomes" id="UP000636709"/>
    </source>
</evidence>
<gene>
    <name evidence="1" type="ORF">HU200_013325</name>
</gene>
<dbReference type="Proteomes" id="UP000636709">
    <property type="component" value="Unassembled WGS sequence"/>
</dbReference>
<comment type="caution">
    <text evidence="1">The sequence shown here is derived from an EMBL/GenBank/DDBJ whole genome shotgun (WGS) entry which is preliminary data.</text>
</comment>
<organism evidence="1 2">
    <name type="scientific">Digitaria exilis</name>
    <dbReference type="NCBI Taxonomy" id="1010633"/>
    <lineage>
        <taxon>Eukaryota</taxon>
        <taxon>Viridiplantae</taxon>
        <taxon>Streptophyta</taxon>
        <taxon>Embryophyta</taxon>
        <taxon>Tracheophyta</taxon>
        <taxon>Spermatophyta</taxon>
        <taxon>Magnoliopsida</taxon>
        <taxon>Liliopsida</taxon>
        <taxon>Poales</taxon>
        <taxon>Poaceae</taxon>
        <taxon>PACMAD clade</taxon>
        <taxon>Panicoideae</taxon>
        <taxon>Panicodae</taxon>
        <taxon>Paniceae</taxon>
        <taxon>Anthephorinae</taxon>
        <taxon>Digitaria</taxon>
    </lineage>
</organism>